<dbReference type="Gene3D" id="3.10.20.90">
    <property type="entry name" value="Phosphatidylinositol 3-kinase Catalytic Subunit, Chain A, domain 1"/>
    <property type="match status" value="1"/>
</dbReference>
<sequence>DFFHIQLTDDKQGRRYLELTYAGGVLRDEWVLADAGVTLCSTIKCIVKEEEKPTLYVFNAVTQEKVPIMGKVHLLNERVSQLKSLVSMKCGFPVSVFCLRTLEGKEMYDCNTLSDYKLEIGGVLRLDVWDGWKELLEACVLGHKQNVQRYLSKNETILRYQQRVALYIAAHFGHLKMAAWLQKKGVRADEAIGVHPYREWCCETDHADIGKCAIHAAAEAGQLLLIKAFVARNVCVFRMSDSFWPNTSQDMYPPGTQRLRIIFNHEDVVSCLFHKYFPIYENLCQGQKVAFCDSEKNMQSKEVGSTI</sequence>
<protein>
    <recommendedName>
        <fullName evidence="3">Ankyrin repeat and ubiquitin domain containing 1</fullName>
    </recommendedName>
</protein>
<proteinExistence type="predicted"/>
<name>A0ABN9BCD6_9NEOB</name>
<evidence type="ECO:0008006" key="3">
    <source>
        <dbReference type="Google" id="ProtNLM"/>
    </source>
</evidence>
<dbReference type="SUPFAM" id="SSF48403">
    <property type="entry name" value="Ankyrin repeat"/>
    <property type="match status" value="1"/>
</dbReference>
<keyword evidence="2" id="KW-1185">Reference proteome</keyword>
<dbReference type="CDD" id="cd17051">
    <property type="entry name" value="Ubl2_ANKUB1"/>
    <property type="match status" value="1"/>
</dbReference>
<evidence type="ECO:0000313" key="1">
    <source>
        <dbReference type="EMBL" id="CAI9545246.1"/>
    </source>
</evidence>
<dbReference type="PANTHER" id="PTHR46885">
    <property type="entry name" value="PROTEIN ANKUB1"/>
    <property type="match status" value="1"/>
</dbReference>
<evidence type="ECO:0000313" key="2">
    <source>
        <dbReference type="Proteomes" id="UP001162483"/>
    </source>
</evidence>
<accession>A0ABN9BCD6</accession>
<dbReference type="Proteomes" id="UP001162483">
    <property type="component" value="Unassembled WGS sequence"/>
</dbReference>
<dbReference type="SUPFAM" id="SSF54236">
    <property type="entry name" value="Ubiquitin-like"/>
    <property type="match status" value="1"/>
</dbReference>
<dbReference type="PANTHER" id="PTHR46885:SF1">
    <property type="entry name" value="PROTEIN ANKUB1"/>
    <property type="match status" value="1"/>
</dbReference>
<gene>
    <name evidence="1" type="ORF">SPARVUS_LOCUS2628778</name>
</gene>
<reference evidence="1" key="1">
    <citation type="submission" date="2023-05" db="EMBL/GenBank/DDBJ databases">
        <authorList>
            <person name="Stuckert A."/>
        </authorList>
    </citation>
    <scope>NUCLEOTIDE SEQUENCE</scope>
</reference>
<dbReference type="Gene3D" id="1.25.40.20">
    <property type="entry name" value="Ankyrin repeat-containing domain"/>
    <property type="match status" value="1"/>
</dbReference>
<dbReference type="InterPro" id="IPR029071">
    <property type="entry name" value="Ubiquitin-like_domsf"/>
</dbReference>
<dbReference type="InterPro" id="IPR042788">
    <property type="entry name" value="ANKUB1"/>
</dbReference>
<dbReference type="EMBL" id="CATNWA010003393">
    <property type="protein sequence ID" value="CAI9545246.1"/>
    <property type="molecule type" value="Genomic_DNA"/>
</dbReference>
<organism evidence="1 2">
    <name type="scientific">Staurois parvus</name>
    <dbReference type="NCBI Taxonomy" id="386267"/>
    <lineage>
        <taxon>Eukaryota</taxon>
        <taxon>Metazoa</taxon>
        <taxon>Chordata</taxon>
        <taxon>Craniata</taxon>
        <taxon>Vertebrata</taxon>
        <taxon>Euteleostomi</taxon>
        <taxon>Amphibia</taxon>
        <taxon>Batrachia</taxon>
        <taxon>Anura</taxon>
        <taxon>Neobatrachia</taxon>
        <taxon>Ranoidea</taxon>
        <taxon>Ranidae</taxon>
        <taxon>Staurois</taxon>
    </lineage>
</organism>
<dbReference type="InterPro" id="IPR036770">
    <property type="entry name" value="Ankyrin_rpt-contain_sf"/>
</dbReference>
<comment type="caution">
    <text evidence="1">The sequence shown here is derived from an EMBL/GenBank/DDBJ whole genome shotgun (WGS) entry which is preliminary data.</text>
</comment>
<feature type="non-terminal residue" evidence="1">
    <location>
        <position position="1"/>
    </location>
</feature>